<reference evidence="2 3" key="2">
    <citation type="submission" date="2015-05" db="EMBL/GenBank/DDBJ databases">
        <authorList>
            <person name="Morales-Cruz A."/>
            <person name="Amrine K.C."/>
            <person name="Cantu D."/>
        </authorList>
    </citation>
    <scope>NUCLEOTIDE SEQUENCE [LARGE SCALE GENOMIC DNA]</scope>
    <source>
        <strain evidence="2">DA912</strain>
    </source>
</reference>
<feature type="region of interest" description="Disordered" evidence="1">
    <location>
        <begin position="1"/>
        <end position="113"/>
    </location>
</feature>
<keyword evidence="3" id="KW-1185">Reference proteome</keyword>
<gene>
    <name evidence="2" type="ORF">UCDDA912_g05707</name>
</gene>
<protein>
    <submittedName>
        <fullName evidence="2">Uncharacterized protein</fullName>
    </submittedName>
</protein>
<dbReference type="STRING" id="1214573.A0A0G2FIT0"/>
<feature type="compositionally biased region" description="Acidic residues" evidence="1">
    <location>
        <begin position="69"/>
        <end position="79"/>
    </location>
</feature>
<dbReference type="OrthoDB" id="3872446at2759"/>
<dbReference type="Proteomes" id="UP000034680">
    <property type="component" value="Unassembled WGS sequence"/>
</dbReference>
<dbReference type="AlphaFoldDB" id="A0A0G2FIT0"/>
<evidence type="ECO:0000313" key="3">
    <source>
        <dbReference type="Proteomes" id="UP000034680"/>
    </source>
</evidence>
<accession>A0A0G2FIT0</accession>
<organism evidence="2 3">
    <name type="scientific">Diaporthe ampelina</name>
    <dbReference type="NCBI Taxonomy" id="1214573"/>
    <lineage>
        <taxon>Eukaryota</taxon>
        <taxon>Fungi</taxon>
        <taxon>Dikarya</taxon>
        <taxon>Ascomycota</taxon>
        <taxon>Pezizomycotina</taxon>
        <taxon>Sordariomycetes</taxon>
        <taxon>Sordariomycetidae</taxon>
        <taxon>Diaporthales</taxon>
        <taxon>Diaporthaceae</taxon>
        <taxon>Diaporthe</taxon>
    </lineage>
</organism>
<reference evidence="2 3" key="1">
    <citation type="submission" date="2015-05" db="EMBL/GenBank/DDBJ databases">
        <title>Distinctive expansion of gene families associated with plant cell wall degradation and secondary metabolism in the genomes of grapevine trunk pathogens.</title>
        <authorList>
            <person name="Lawrence D.P."/>
            <person name="Travadon R."/>
            <person name="Rolshausen P.E."/>
            <person name="Baumgartner K."/>
        </authorList>
    </citation>
    <scope>NUCLEOTIDE SEQUENCE [LARGE SCALE GENOMIC DNA]</scope>
    <source>
        <strain evidence="2">DA912</strain>
    </source>
</reference>
<evidence type="ECO:0000313" key="2">
    <source>
        <dbReference type="EMBL" id="KKY34302.1"/>
    </source>
</evidence>
<feature type="compositionally biased region" description="Acidic residues" evidence="1">
    <location>
        <begin position="1"/>
        <end position="17"/>
    </location>
</feature>
<feature type="compositionally biased region" description="Polar residues" evidence="1">
    <location>
        <begin position="93"/>
        <end position="106"/>
    </location>
</feature>
<sequence length="113" mass="11916">MTEPENFEDDLFDDLYNDEAPAPAAPAQEPVAPRAEPAPAPGKPEDDQGSGHNGADPALGEDSHMNGAEEYEEDDDDVDFNLGNGDTHAPDTPSYSQAPAATTHKNPNAKEDG</sequence>
<name>A0A0G2FIT0_9PEZI</name>
<dbReference type="EMBL" id="LCUC01000209">
    <property type="protein sequence ID" value="KKY34302.1"/>
    <property type="molecule type" value="Genomic_DNA"/>
</dbReference>
<evidence type="ECO:0000256" key="1">
    <source>
        <dbReference type="SAM" id="MobiDB-lite"/>
    </source>
</evidence>
<proteinExistence type="predicted"/>
<comment type="caution">
    <text evidence="2">The sequence shown here is derived from an EMBL/GenBank/DDBJ whole genome shotgun (WGS) entry which is preliminary data.</text>
</comment>
<feature type="compositionally biased region" description="Low complexity" evidence="1">
    <location>
        <begin position="19"/>
        <end position="35"/>
    </location>
</feature>